<dbReference type="SMART" id="SM00360">
    <property type="entry name" value="RRM"/>
    <property type="match status" value="4"/>
</dbReference>
<feature type="compositionally biased region" description="Polar residues" evidence="10">
    <location>
        <begin position="631"/>
        <end position="648"/>
    </location>
</feature>
<feature type="domain" description="RRM" evidence="11">
    <location>
        <begin position="730"/>
        <end position="807"/>
    </location>
</feature>
<evidence type="ECO:0000256" key="1">
    <source>
        <dbReference type="ARBA" id="ARBA00004123"/>
    </source>
</evidence>
<evidence type="ECO:0000256" key="10">
    <source>
        <dbReference type="SAM" id="MobiDB-lite"/>
    </source>
</evidence>
<dbReference type="InterPro" id="IPR012677">
    <property type="entry name" value="Nucleotide-bd_a/b_plait_sf"/>
</dbReference>
<keyword evidence="6" id="KW-0539">Nucleus</keyword>
<evidence type="ECO:0000256" key="6">
    <source>
        <dbReference type="ARBA" id="ARBA00023242"/>
    </source>
</evidence>
<reference evidence="12 13" key="1">
    <citation type="journal article" date="2016" name="Mol. Biol. Evol.">
        <title>Comparative Genomics of Early-Diverging Mushroom-Forming Fungi Provides Insights into the Origins of Lignocellulose Decay Capabilities.</title>
        <authorList>
            <person name="Nagy L.G."/>
            <person name="Riley R."/>
            <person name="Tritt A."/>
            <person name="Adam C."/>
            <person name="Daum C."/>
            <person name="Floudas D."/>
            <person name="Sun H."/>
            <person name="Yadav J.S."/>
            <person name="Pangilinan J."/>
            <person name="Larsson K.H."/>
            <person name="Matsuura K."/>
            <person name="Barry K."/>
            <person name="Labutti K."/>
            <person name="Kuo R."/>
            <person name="Ohm R.A."/>
            <person name="Bhattacharya S.S."/>
            <person name="Shirouzu T."/>
            <person name="Yoshinaga Y."/>
            <person name="Martin F.M."/>
            <person name="Grigoriev I.V."/>
            <person name="Hibbett D.S."/>
        </authorList>
    </citation>
    <scope>NUCLEOTIDE SEQUENCE [LARGE SCALE GENOMIC DNA]</scope>
    <source>
        <strain evidence="12 13">HHB12733</strain>
    </source>
</reference>
<dbReference type="PANTHER" id="PTHR24012">
    <property type="entry name" value="RNA BINDING PROTEIN"/>
    <property type="match status" value="1"/>
</dbReference>
<keyword evidence="13" id="KW-1185">Reference proteome</keyword>
<feature type="domain" description="RRM" evidence="11">
    <location>
        <begin position="656"/>
        <end position="729"/>
    </location>
</feature>
<dbReference type="FunFam" id="3.30.70.330:FF:000365">
    <property type="entry name" value="U4/U6 snRNA-associated-splicing factor PRP24"/>
    <property type="match status" value="1"/>
</dbReference>
<dbReference type="GO" id="GO:0003723">
    <property type="term" value="F:RNA binding"/>
    <property type="evidence" value="ECO:0007669"/>
    <property type="project" value="UniProtKB-UniRule"/>
</dbReference>
<accession>A0A165JFX8</accession>
<feature type="region of interest" description="Disordered" evidence="10">
    <location>
        <begin position="1043"/>
        <end position="1074"/>
    </location>
</feature>
<keyword evidence="3" id="KW-0677">Repeat</keyword>
<protein>
    <recommendedName>
        <fullName evidence="8">U4/U6 snRNA-associated-splicing factor PRP24</fullName>
    </recommendedName>
</protein>
<dbReference type="CDD" id="cd12296">
    <property type="entry name" value="RRM1_Prp24"/>
    <property type="match status" value="1"/>
</dbReference>
<feature type="region of interest" description="Disordered" evidence="10">
    <location>
        <begin position="594"/>
        <end position="655"/>
    </location>
</feature>
<dbReference type="InterPro" id="IPR011990">
    <property type="entry name" value="TPR-like_helical_dom_sf"/>
</dbReference>
<dbReference type="Gene3D" id="3.30.70.330">
    <property type="match status" value="4"/>
</dbReference>
<evidence type="ECO:0000256" key="9">
    <source>
        <dbReference type="PROSITE-ProRule" id="PRU00176"/>
    </source>
</evidence>
<keyword evidence="2" id="KW-0507">mRNA processing</keyword>
<dbReference type="InterPro" id="IPR035979">
    <property type="entry name" value="RBD_domain_sf"/>
</dbReference>
<dbReference type="SMART" id="SM00386">
    <property type="entry name" value="HAT"/>
    <property type="match status" value="4"/>
</dbReference>
<name>A0A165JFX8_9BASI</name>
<keyword evidence="4 9" id="KW-0694">RNA-binding</keyword>
<evidence type="ECO:0000256" key="5">
    <source>
        <dbReference type="ARBA" id="ARBA00023187"/>
    </source>
</evidence>
<dbReference type="InterPro" id="IPR034397">
    <property type="entry name" value="Prp24_RRM1"/>
</dbReference>
<dbReference type="OrthoDB" id="360390at2759"/>
<evidence type="ECO:0000313" key="13">
    <source>
        <dbReference type="Proteomes" id="UP000076842"/>
    </source>
</evidence>
<proteinExistence type="predicted"/>
<feature type="compositionally biased region" description="Basic and acidic residues" evidence="10">
    <location>
        <begin position="610"/>
        <end position="627"/>
    </location>
</feature>
<dbReference type="PROSITE" id="PS50102">
    <property type="entry name" value="RRM"/>
    <property type="match status" value="3"/>
</dbReference>
<feature type="domain" description="RRM" evidence="11">
    <location>
        <begin position="821"/>
        <end position="897"/>
    </location>
</feature>
<dbReference type="FunCoup" id="A0A165JFX8">
    <property type="interactions" value="642"/>
</dbReference>
<comment type="function">
    <text evidence="7">Functions as a recycling factor of the spliceosome, a machinery that forms on each precursor-messenger RNA (pre-mRNA) and catalyzes the removal of introns. Chaperones the re-annealing of U4 and U6 snRNAs (small nuclear RNAs) released from previous rounds of splicing, an initial step in reforming the U4/U6-U5 tri-snRNP (small nuclear ribonucleoprotein) that can reassemble into another spliceosome complex; this step involves binding U6 and facilitating the unwinding of the U6 internal stem loop, followed by base-pairing of U6 to U4.</text>
</comment>
<gene>
    <name evidence="12" type="ORF">CALCODRAFT_490685</name>
</gene>
<evidence type="ECO:0000256" key="3">
    <source>
        <dbReference type="ARBA" id="ARBA00022737"/>
    </source>
</evidence>
<feature type="region of interest" description="Disordered" evidence="10">
    <location>
        <begin position="997"/>
        <end position="1027"/>
    </location>
</feature>
<dbReference type="InParanoid" id="A0A165JFX8"/>
<dbReference type="Pfam" id="PF00076">
    <property type="entry name" value="RRM_1"/>
    <property type="match status" value="3"/>
</dbReference>
<sequence length="1074" mass="118472">MADVDTVGTTEEAMVSDATEDAQMSSGDADAFVALSNLLDSITAAPLNRSLHIAHLALCQATPALAAQLSTAQDMYTSLLAVPENVWIPILEEKTAETSIAELDSVAAMHDLFVKAEGDYFSIEILKRHATFLTTVSEITLSEDGISMDGYDEEGIREKLQEIVNRAEGDMSRGSEVWDLWMQWELSRLDKRAGREKQQRVDALHQTFLERIQFPHATNDETFQAYSTFVSTYLPPSVYEETMVQASSARQSALKQWSFRADHEAGLVNGPPAYDAYLSWEKNPKKLVTERVRCLYERAIADAANRRSTEGEAGIAASKWEGLFWVGLIQFIIEHAGDEQLEMSIFSRAIRSVPENGAVWAAYIRALERHGLLEQIPDVYAGALATNLLSASDVVEITLAYGAQLKRLLMGSETPEPDEELFETLSTLLKNAVEKVRSLEGADPRLRLEKFWSSIYVDLQEPSEEIMETARKVWGGAVKQYANSYIAWSLYAQFIWQDLRDPDRARRIYKEAAARNQLDWPEAIFDAWIDFEHRFGTVDEVETAMIRVKQLSEKLAVKRQQEAAAYQAHNAQVMAEQEALHPVEDLSQPAVPMEVEPVPQSQGDATKKRKAEDDGEGHAPKRMRGEELDAQPQSVQAPEASTSASTQPLKRDRENSSVFVSGLSADITEEDLRLLFHDCGDLREVKMSQVSGNYVATVEFMTKDSVPAALTKDKKRINGEEVAVNLAWKSTLFVTNFPEKYDDAAIRELFTPFGTIFDVRWPSKRINTTRRFCYVQYISPNAANDALALNDEELEPERRISVHISDPGRKKQRTDAGADKREVYVAGLARGVKNEELEQLFGAKGRVKEVRLARGPDGLCKGFGFVEFEDEEGAEAALSLNNKEFKKRRLAVTLADARAPTKREPPGTGQGHQAELRNRSVRLRKIPPGTQEAIIQQTLEKLAAVRKVVMKTGTDEAVVECETVADASKLVLAADRVVVNGQPLEVIEEAAAQTARPAAGATSSGMFAPRRAGPKPKAGLGHKGAGGRGGARVSFIAGGAISTTTSNGATAAPVNGSSSTKSQDEFRKMLGGGK</sequence>
<dbReference type="EMBL" id="KV423920">
    <property type="protein sequence ID" value="KZT61784.1"/>
    <property type="molecule type" value="Genomic_DNA"/>
</dbReference>
<dbReference type="CDD" id="cd00590">
    <property type="entry name" value="RRM_SF"/>
    <property type="match status" value="1"/>
</dbReference>
<keyword evidence="5" id="KW-0508">mRNA splicing</keyword>
<evidence type="ECO:0000256" key="8">
    <source>
        <dbReference type="ARBA" id="ARBA00093627"/>
    </source>
</evidence>
<evidence type="ECO:0000259" key="11">
    <source>
        <dbReference type="PROSITE" id="PS50102"/>
    </source>
</evidence>
<dbReference type="GO" id="GO:0005688">
    <property type="term" value="C:U6 snRNP"/>
    <property type="evidence" value="ECO:0007669"/>
    <property type="project" value="UniProtKB-ARBA"/>
</dbReference>
<feature type="compositionally biased region" description="Polar residues" evidence="10">
    <location>
        <begin position="1043"/>
        <end position="1061"/>
    </location>
</feature>
<dbReference type="Gene3D" id="1.25.40.10">
    <property type="entry name" value="Tetratricopeptide repeat domain"/>
    <property type="match status" value="2"/>
</dbReference>
<organism evidence="12 13">
    <name type="scientific">Calocera cornea HHB12733</name>
    <dbReference type="NCBI Taxonomy" id="1353952"/>
    <lineage>
        <taxon>Eukaryota</taxon>
        <taxon>Fungi</taxon>
        <taxon>Dikarya</taxon>
        <taxon>Basidiomycota</taxon>
        <taxon>Agaricomycotina</taxon>
        <taxon>Dacrymycetes</taxon>
        <taxon>Dacrymycetales</taxon>
        <taxon>Dacrymycetaceae</taxon>
        <taxon>Calocera</taxon>
    </lineage>
</organism>
<dbReference type="GO" id="GO:0006397">
    <property type="term" value="P:mRNA processing"/>
    <property type="evidence" value="ECO:0007669"/>
    <property type="project" value="UniProtKB-KW"/>
</dbReference>
<evidence type="ECO:0000256" key="2">
    <source>
        <dbReference type="ARBA" id="ARBA00022664"/>
    </source>
</evidence>
<dbReference type="AlphaFoldDB" id="A0A165JFX8"/>
<dbReference type="InterPro" id="IPR000504">
    <property type="entry name" value="RRM_dom"/>
</dbReference>
<dbReference type="Proteomes" id="UP000076842">
    <property type="component" value="Unassembled WGS sequence"/>
</dbReference>
<dbReference type="SUPFAM" id="SSF54928">
    <property type="entry name" value="RNA-binding domain, RBD"/>
    <property type="match status" value="3"/>
</dbReference>
<comment type="subcellular location">
    <subcellularLocation>
        <location evidence="1">Nucleus</location>
    </subcellularLocation>
</comment>
<evidence type="ECO:0000256" key="4">
    <source>
        <dbReference type="ARBA" id="ARBA00022884"/>
    </source>
</evidence>
<dbReference type="GO" id="GO:0008380">
    <property type="term" value="P:RNA splicing"/>
    <property type="evidence" value="ECO:0007669"/>
    <property type="project" value="UniProtKB-KW"/>
</dbReference>
<evidence type="ECO:0000256" key="7">
    <source>
        <dbReference type="ARBA" id="ARBA00093374"/>
    </source>
</evidence>
<dbReference type="STRING" id="1353952.A0A165JFX8"/>
<feature type="region of interest" description="Disordered" evidence="10">
    <location>
        <begin position="1"/>
        <end position="22"/>
    </location>
</feature>
<dbReference type="InterPro" id="IPR003107">
    <property type="entry name" value="HAT"/>
</dbReference>
<evidence type="ECO:0000313" key="12">
    <source>
        <dbReference type="EMBL" id="KZT61784.1"/>
    </source>
</evidence>
<dbReference type="SUPFAM" id="SSF48452">
    <property type="entry name" value="TPR-like"/>
    <property type="match status" value="1"/>
</dbReference>